<sequence>VMEKKTKGTLILDISDPRAVDEKVSQFPGMKLMFRDQVAEMYEEDVRARKGKVPSVEEIIGKEVPIIEATMKRLDAEPLVKDVTVSVDSLRKQELEKALEKLGETDANKIKIIEELTKNVVEKIISVPVNSSKETSEQENQ</sequence>
<feature type="non-terminal residue" evidence="2">
    <location>
        <position position="1"/>
    </location>
</feature>
<evidence type="ECO:0000313" key="2">
    <source>
        <dbReference type="EMBL" id="KKL05961.1"/>
    </source>
</evidence>
<proteinExistence type="predicted"/>
<dbReference type="AlphaFoldDB" id="A0A0F9CJS0"/>
<dbReference type="PANTHER" id="PTHR43013">
    <property type="entry name" value="GLUTAMYL-TRNA REDUCTASE"/>
    <property type="match status" value="1"/>
</dbReference>
<reference evidence="2" key="1">
    <citation type="journal article" date="2015" name="Nature">
        <title>Complex archaea that bridge the gap between prokaryotes and eukaryotes.</title>
        <authorList>
            <person name="Spang A."/>
            <person name="Saw J.H."/>
            <person name="Jorgensen S.L."/>
            <person name="Zaremba-Niedzwiedzka K."/>
            <person name="Martijn J."/>
            <person name="Lind A.E."/>
            <person name="van Eijk R."/>
            <person name="Schleper C."/>
            <person name="Guy L."/>
            <person name="Ettema T.J."/>
        </authorList>
    </citation>
    <scope>NUCLEOTIDE SEQUENCE</scope>
</reference>
<dbReference type="SUPFAM" id="SSF69075">
    <property type="entry name" value="Glutamyl tRNA-reductase dimerization domain"/>
    <property type="match status" value="1"/>
</dbReference>
<evidence type="ECO:0000259" key="1">
    <source>
        <dbReference type="Pfam" id="PF00745"/>
    </source>
</evidence>
<dbReference type="GO" id="GO:0050661">
    <property type="term" value="F:NADP binding"/>
    <property type="evidence" value="ECO:0007669"/>
    <property type="project" value="InterPro"/>
</dbReference>
<dbReference type="GO" id="GO:0008883">
    <property type="term" value="F:glutamyl-tRNA reductase activity"/>
    <property type="evidence" value="ECO:0007669"/>
    <property type="project" value="InterPro"/>
</dbReference>
<feature type="domain" description="Tetrapyrrole biosynthesis glutamyl-tRNA reductase dimerisation" evidence="1">
    <location>
        <begin position="56"/>
        <end position="140"/>
    </location>
</feature>
<accession>A0A0F9CJS0</accession>
<dbReference type="GO" id="GO:0019353">
    <property type="term" value="P:protoporphyrinogen IX biosynthetic process from glutamate"/>
    <property type="evidence" value="ECO:0007669"/>
    <property type="project" value="TreeGrafter"/>
</dbReference>
<dbReference type="InterPro" id="IPR015896">
    <property type="entry name" value="4pyrrol_synth_GluRdtase_dimer"/>
</dbReference>
<dbReference type="Pfam" id="PF00745">
    <property type="entry name" value="GlutR_dimer"/>
    <property type="match status" value="1"/>
</dbReference>
<comment type="caution">
    <text evidence="2">The sequence shown here is derived from an EMBL/GenBank/DDBJ whole genome shotgun (WGS) entry which is preliminary data.</text>
</comment>
<name>A0A0F9CJS0_9ZZZZ</name>
<dbReference type="EMBL" id="LAZR01043907">
    <property type="protein sequence ID" value="KKL05961.1"/>
    <property type="molecule type" value="Genomic_DNA"/>
</dbReference>
<dbReference type="InterPro" id="IPR036453">
    <property type="entry name" value="GluRdtase_dimer_dom_sf"/>
</dbReference>
<organism evidence="2">
    <name type="scientific">marine sediment metagenome</name>
    <dbReference type="NCBI Taxonomy" id="412755"/>
    <lineage>
        <taxon>unclassified sequences</taxon>
        <taxon>metagenomes</taxon>
        <taxon>ecological metagenomes</taxon>
    </lineage>
</organism>
<protein>
    <recommendedName>
        <fullName evidence="1">Tetrapyrrole biosynthesis glutamyl-tRNA reductase dimerisation domain-containing protein</fullName>
    </recommendedName>
</protein>
<gene>
    <name evidence="2" type="ORF">LCGC14_2600810</name>
</gene>
<dbReference type="PANTHER" id="PTHR43013:SF1">
    <property type="entry name" value="GLUTAMYL-TRNA REDUCTASE"/>
    <property type="match status" value="1"/>
</dbReference>